<dbReference type="PROSITE" id="PS50956">
    <property type="entry name" value="HTH_ASNC_2"/>
    <property type="match status" value="2"/>
</dbReference>
<comment type="caution">
    <text evidence="5">The sequence shown here is derived from an EMBL/GenBank/DDBJ whole genome shotgun (WGS) entry which is preliminary data.</text>
</comment>
<dbReference type="RefSeq" id="WP_049699279.1">
    <property type="nucleotide sequence ID" value="NZ_JAQDQF010000008.1"/>
</dbReference>
<gene>
    <name evidence="5" type="ORF">ABW18_12530</name>
</gene>
<dbReference type="Pfam" id="PF01037">
    <property type="entry name" value="AsnC_trans_reg"/>
    <property type="match status" value="1"/>
</dbReference>
<dbReference type="InterPro" id="IPR019887">
    <property type="entry name" value="Tscrpt_reg_AsnC/Lrp_C"/>
</dbReference>
<dbReference type="InterPro" id="IPR011008">
    <property type="entry name" value="Dimeric_a/b-barrel"/>
</dbReference>
<evidence type="ECO:0000259" key="4">
    <source>
        <dbReference type="PROSITE" id="PS50956"/>
    </source>
</evidence>
<dbReference type="InterPro" id="IPR000485">
    <property type="entry name" value="AsnC-type_HTH_dom"/>
</dbReference>
<dbReference type="EMBL" id="LDTZ01000017">
    <property type="protein sequence ID" value="KNA91109.1"/>
    <property type="molecule type" value="Genomic_DNA"/>
</dbReference>
<dbReference type="PANTHER" id="PTHR30154">
    <property type="entry name" value="LEUCINE-RESPONSIVE REGULATORY PROTEIN"/>
    <property type="match status" value="1"/>
</dbReference>
<dbReference type="PRINTS" id="PR00033">
    <property type="entry name" value="HTHASNC"/>
</dbReference>
<feature type="domain" description="HTH asnC-type" evidence="4">
    <location>
        <begin position="1"/>
        <end position="61"/>
    </location>
</feature>
<evidence type="ECO:0000313" key="6">
    <source>
        <dbReference type="Proteomes" id="UP000037247"/>
    </source>
</evidence>
<name>A0ABR5IBP3_9ACTN</name>
<evidence type="ECO:0000313" key="5">
    <source>
        <dbReference type="EMBL" id="KNA91109.1"/>
    </source>
</evidence>
<dbReference type="InterPro" id="IPR036390">
    <property type="entry name" value="WH_DNA-bd_sf"/>
</dbReference>
<evidence type="ECO:0000256" key="1">
    <source>
        <dbReference type="ARBA" id="ARBA00023015"/>
    </source>
</evidence>
<dbReference type="Gene3D" id="1.10.10.10">
    <property type="entry name" value="Winged helix-like DNA-binding domain superfamily/Winged helix DNA-binding domain"/>
    <property type="match status" value="2"/>
</dbReference>
<organism evidence="5 6">
    <name type="scientific">Gordonia jacobaea</name>
    <dbReference type="NCBI Taxonomy" id="122202"/>
    <lineage>
        <taxon>Bacteria</taxon>
        <taxon>Bacillati</taxon>
        <taxon>Actinomycetota</taxon>
        <taxon>Actinomycetes</taxon>
        <taxon>Mycobacteriales</taxon>
        <taxon>Gordoniaceae</taxon>
        <taxon>Gordonia</taxon>
    </lineage>
</organism>
<evidence type="ECO:0000256" key="3">
    <source>
        <dbReference type="ARBA" id="ARBA00023163"/>
    </source>
</evidence>
<dbReference type="Pfam" id="PF13412">
    <property type="entry name" value="HTH_24"/>
    <property type="match status" value="1"/>
</dbReference>
<protein>
    <recommendedName>
        <fullName evidence="4">HTH asnC-type domain-containing protein</fullName>
    </recommendedName>
</protein>
<sequence>MSGADLQILEALRFNGRITTQELADRVGLSRSVVARRLSQLLDDEVIRVVGIVHPLTLGIRSLAHVSLSVDRPVRRVADELSRLPDVPFVSLTSGSCPLIAEVRSRSDDDLARALDRVRSIDGVRATETLFYTKLVADVLRPSHAENVEIDAVDGRLLTLLQENGRMAFTTLGDKVGVSTGTARTRVLRMIDTGVVRIGAISRAGRRDTRVDVGVGLSVLGPASSCTDLLSEMPQVRFLAETIGRYDLLATVDADSLAEVVSVLDRLRGLKPVLHLDSWVHLSTVKESYTYPLEVLS</sequence>
<dbReference type="SUPFAM" id="SSF54909">
    <property type="entry name" value="Dimeric alpha+beta barrel"/>
    <property type="match status" value="2"/>
</dbReference>
<keyword evidence="3" id="KW-0804">Transcription</keyword>
<dbReference type="SMART" id="SM00344">
    <property type="entry name" value="HTH_ASNC"/>
    <property type="match status" value="2"/>
</dbReference>
<dbReference type="Pfam" id="PF13404">
    <property type="entry name" value="HTH_AsnC-type"/>
    <property type="match status" value="1"/>
</dbReference>
<dbReference type="SUPFAM" id="SSF46785">
    <property type="entry name" value="Winged helix' DNA-binding domain"/>
    <property type="match status" value="2"/>
</dbReference>
<dbReference type="InterPro" id="IPR036388">
    <property type="entry name" value="WH-like_DNA-bd_sf"/>
</dbReference>
<dbReference type="Gene3D" id="3.30.70.920">
    <property type="match status" value="2"/>
</dbReference>
<evidence type="ECO:0000256" key="2">
    <source>
        <dbReference type="ARBA" id="ARBA00023125"/>
    </source>
</evidence>
<accession>A0ABR5IBP3</accession>
<dbReference type="Proteomes" id="UP000037247">
    <property type="component" value="Unassembled WGS sequence"/>
</dbReference>
<dbReference type="InterPro" id="IPR019888">
    <property type="entry name" value="Tscrpt_reg_AsnC-like"/>
</dbReference>
<reference evidence="5 6" key="1">
    <citation type="submission" date="2015-05" db="EMBL/GenBank/DDBJ databases">
        <title>Draft genome sequence of the bacterium Gordonia jacobaea a new member of the Gordonia genus.</title>
        <authorList>
            <person name="Jimenez-Galisteo G."/>
            <person name="Dominguez A."/>
            <person name="Munoz E."/>
            <person name="Vinas M."/>
        </authorList>
    </citation>
    <scope>NUCLEOTIDE SEQUENCE [LARGE SCALE GENOMIC DNA]</scope>
    <source>
        <strain evidence="6">mv1</strain>
    </source>
</reference>
<keyword evidence="1" id="KW-0805">Transcription regulation</keyword>
<proteinExistence type="predicted"/>
<keyword evidence="2" id="KW-0238">DNA-binding</keyword>
<feature type="domain" description="HTH asnC-type" evidence="4">
    <location>
        <begin position="150"/>
        <end position="218"/>
    </location>
</feature>
<keyword evidence="6" id="KW-1185">Reference proteome</keyword>
<dbReference type="PANTHER" id="PTHR30154:SF34">
    <property type="entry name" value="TRANSCRIPTIONAL REGULATOR AZLB"/>
    <property type="match status" value="1"/>
</dbReference>